<dbReference type="AlphaFoldDB" id="A0A0D0BZD3"/>
<proteinExistence type="predicted"/>
<dbReference type="Proteomes" id="UP000053593">
    <property type="component" value="Unassembled WGS sequence"/>
</dbReference>
<organism evidence="1 2">
    <name type="scientific">Collybiopsis luxurians FD-317 M1</name>
    <dbReference type="NCBI Taxonomy" id="944289"/>
    <lineage>
        <taxon>Eukaryota</taxon>
        <taxon>Fungi</taxon>
        <taxon>Dikarya</taxon>
        <taxon>Basidiomycota</taxon>
        <taxon>Agaricomycotina</taxon>
        <taxon>Agaricomycetes</taxon>
        <taxon>Agaricomycetidae</taxon>
        <taxon>Agaricales</taxon>
        <taxon>Marasmiineae</taxon>
        <taxon>Omphalotaceae</taxon>
        <taxon>Collybiopsis</taxon>
        <taxon>Collybiopsis luxurians</taxon>
    </lineage>
</organism>
<evidence type="ECO:0008006" key="3">
    <source>
        <dbReference type="Google" id="ProtNLM"/>
    </source>
</evidence>
<dbReference type="EMBL" id="KN834808">
    <property type="protein sequence ID" value="KIK55279.1"/>
    <property type="molecule type" value="Genomic_DNA"/>
</dbReference>
<gene>
    <name evidence="1" type="ORF">GYMLUDRAFT_880193</name>
</gene>
<dbReference type="Gene3D" id="1.20.1280.50">
    <property type="match status" value="1"/>
</dbReference>
<dbReference type="OrthoDB" id="3266451at2759"/>
<name>A0A0D0BZD3_9AGAR</name>
<protein>
    <recommendedName>
        <fullName evidence="3">F-box domain-containing protein</fullName>
    </recommendedName>
</protein>
<dbReference type="InterPro" id="IPR032675">
    <property type="entry name" value="LRR_dom_sf"/>
</dbReference>
<keyword evidence="2" id="KW-1185">Reference proteome</keyword>
<dbReference type="SUPFAM" id="SSF52047">
    <property type="entry name" value="RNI-like"/>
    <property type="match status" value="1"/>
</dbReference>
<evidence type="ECO:0000313" key="1">
    <source>
        <dbReference type="EMBL" id="KIK55279.1"/>
    </source>
</evidence>
<dbReference type="HOGENOM" id="CLU_780878_0_0_1"/>
<reference evidence="1 2" key="1">
    <citation type="submission" date="2014-04" db="EMBL/GenBank/DDBJ databases">
        <title>Evolutionary Origins and Diversification of the Mycorrhizal Mutualists.</title>
        <authorList>
            <consortium name="DOE Joint Genome Institute"/>
            <consortium name="Mycorrhizal Genomics Consortium"/>
            <person name="Kohler A."/>
            <person name="Kuo A."/>
            <person name="Nagy L.G."/>
            <person name="Floudas D."/>
            <person name="Copeland A."/>
            <person name="Barry K.W."/>
            <person name="Cichocki N."/>
            <person name="Veneault-Fourrey C."/>
            <person name="LaButti K."/>
            <person name="Lindquist E.A."/>
            <person name="Lipzen A."/>
            <person name="Lundell T."/>
            <person name="Morin E."/>
            <person name="Murat C."/>
            <person name="Riley R."/>
            <person name="Ohm R."/>
            <person name="Sun H."/>
            <person name="Tunlid A."/>
            <person name="Henrissat B."/>
            <person name="Grigoriev I.V."/>
            <person name="Hibbett D.S."/>
            <person name="Martin F."/>
        </authorList>
    </citation>
    <scope>NUCLEOTIDE SEQUENCE [LARGE SCALE GENOMIC DNA]</scope>
    <source>
        <strain evidence="1 2">FD-317 M1</strain>
    </source>
</reference>
<sequence>MATPEEPSRFCPIHCLPVELLAFIFTFASVSPDKIHNNFHLNIPMDTTVISISQTCSYWRKLTLFTESLWAHVSVAIDVVRDDRQMKLLYRWVQLSLRRSKEAPLTILIRDLDTSRSSSFSASAARGKARELILRALFALSDRWFSVTLVGSIRYSCSCYRLLKGFQRLRHLDINSSELYLFQNAVTTVAAFDQLHNPMQPASAVRGILVGNLESLRVRYTATDFPRAIPALSRLRELDFEGQISKLEAVHSLVKNCAPYLERLCCYFNLNSTDQNISCLTFHTPFAIHLPRLKSLEIFWIGGEDLGNRALCSNDSRAVALEMFMTPLVLPAHLYARVAVYSRDAAASAIAPSMR</sequence>
<dbReference type="Gene3D" id="3.80.10.10">
    <property type="entry name" value="Ribonuclease Inhibitor"/>
    <property type="match status" value="1"/>
</dbReference>
<accession>A0A0D0BZD3</accession>
<evidence type="ECO:0000313" key="2">
    <source>
        <dbReference type="Proteomes" id="UP000053593"/>
    </source>
</evidence>